<keyword evidence="2" id="KW-1185">Reference proteome</keyword>
<evidence type="ECO:0000313" key="2">
    <source>
        <dbReference type="Proteomes" id="UP000628710"/>
    </source>
</evidence>
<name>A0A934N0B9_9GAMM</name>
<proteinExistence type="predicted"/>
<comment type="caution">
    <text evidence="1">The sequence shown here is derived from an EMBL/GenBank/DDBJ whole genome shotgun (WGS) entry which is preliminary data.</text>
</comment>
<dbReference type="AlphaFoldDB" id="A0A934N0B9"/>
<dbReference type="EMBL" id="JAEMNX010000002">
    <property type="protein sequence ID" value="MBJ7536557.1"/>
    <property type="molecule type" value="Genomic_DNA"/>
</dbReference>
<reference evidence="1" key="1">
    <citation type="submission" date="2020-12" db="EMBL/GenBank/DDBJ databases">
        <title>Marinomonas arctica sp. nov., a psychrotolerant bacterium isolated from the Arctic.</title>
        <authorList>
            <person name="Zhang Y."/>
        </authorList>
    </citation>
    <scope>NUCLEOTIDE SEQUENCE</scope>
    <source>
        <strain evidence="1">C1424</strain>
    </source>
</reference>
<sequence>MQTFEMELFLPVEPELLKEDLFTMSGVNYELAPMIKMSAPEKWGSKAITQWPVNEEIFTSTISLFGVIPIDRHRFKLLSINSSGFIESSSSLFNSVWSHERTITKNGSGANVKDVVGYKNKIGLLGSLLKPVYRSIFTHRHKRLKLKYAKIS</sequence>
<protein>
    <submittedName>
        <fullName evidence="1">Uncharacterized protein</fullName>
    </submittedName>
</protein>
<evidence type="ECO:0000313" key="1">
    <source>
        <dbReference type="EMBL" id="MBJ7536557.1"/>
    </source>
</evidence>
<accession>A0A934N0B9</accession>
<dbReference type="RefSeq" id="WP_199466734.1">
    <property type="nucleotide sequence ID" value="NZ_JAEMNX010000002.1"/>
</dbReference>
<dbReference type="Proteomes" id="UP000628710">
    <property type="component" value="Unassembled WGS sequence"/>
</dbReference>
<organism evidence="1 2">
    <name type="scientific">Marinomonas transparens</name>
    <dbReference type="NCBI Taxonomy" id="2795388"/>
    <lineage>
        <taxon>Bacteria</taxon>
        <taxon>Pseudomonadati</taxon>
        <taxon>Pseudomonadota</taxon>
        <taxon>Gammaproteobacteria</taxon>
        <taxon>Oceanospirillales</taxon>
        <taxon>Oceanospirillaceae</taxon>
        <taxon>Marinomonas</taxon>
    </lineage>
</organism>
<gene>
    <name evidence="1" type="ORF">I8J31_02550</name>
</gene>